<dbReference type="InterPro" id="IPR023211">
    <property type="entry name" value="DNA_pol_palm_dom_sf"/>
</dbReference>
<dbReference type="AlphaFoldDB" id="A0AAU9WIV0"/>
<sequence length="121" mass="14009">IFIAAFTTTQARLKLYRYLDPLRDHVLYYDIDSVIFSCKPGQTTITLGDYLGDMTSELNEDDYITDFVSGSAKNYGYLTKQGKSCCKVRRFTLNYHGSRYLNYEAMKQNVLEEITDPLDEE</sequence>
<dbReference type="PANTHER" id="PTHR33568">
    <property type="entry name" value="DNA POLYMERASE"/>
    <property type="match status" value="1"/>
</dbReference>
<evidence type="ECO:0008006" key="3">
    <source>
        <dbReference type="Google" id="ProtNLM"/>
    </source>
</evidence>
<accession>A0AAU9WIV0</accession>
<proteinExistence type="predicted"/>
<dbReference type="Proteomes" id="UP001159428">
    <property type="component" value="Unassembled WGS sequence"/>
</dbReference>
<organism evidence="1 2">
    <name type="scientific">Pocillopora meandrina</name>
    <dbReference type="NCBI Taxonomy" id="46732"/>
    <lineage>
        <taxon>Eukaryota</taxon>
        <taxon>Metazoa</taxon>
        <taxon>Cnidaria</taxon>
        <taxon>Anthozoa</taxon>
        <taxon>Hexacorallia</taxon>
        <taxon>Scleractinia</taxon>
        <taxon>Astrocoeniina</taxon>
        <taxon>Pocilloporidae</taxon>
        <taxon>Pocillopora</taxon>
    </lineage>
</organism>
<dbReference type="SUPFAM" id="SSF56672">
    <property type="entry name" value="DNA/RNA polymerases"/>
    <property type="match status" value="1"/>
</dbReference>
<dbReference type="Gene3D" id="3.90.1600.10">
    <property type="entry name" value="Palm domain of DNA polymerase"/>
    <property type="match status" value="1"/>
</dbReference>
<dbReference type="EMBL" id="CALNXJ010000014">
    <property type="protein sequence ID" value="CAH3114796.1"/>
    <property type="molecule type" value="Genomic_DNA"/>
</dbReference>
<dbReference type="PANTHER" id="PTHR33568:SF3">
    <property type="entry name" value="DNA-DIRECTED DNA POLYMERASE"/>
    <property type="match status" value="1"/>
</dbReference>
<name>A0AAU9WIV0_9CNID</name>
<keyword evidence="2" id="KW-1185">Reference proteome</keyword>
<reference evidence="1 2" key="1">
    <citation type="submission" date="2022-05" db="EMBL/GenBank/DDBJ databases">
        <authorList>
            <consortium name="Genoscope - CEA"/>
            <person name="William W."/>
        </authorList>
    </citation>
    <scope>NUCLEOTIDE SEQUENCE [LARGE SCALE GENOMIC DNA]</scope>
</reference>
<evidence type="ECO:0000313" key="2">
    <source>
        <dbReference type="Proteomes" id="UP001159428"/>
    </source>
</evidence>
<evidence type="ECO:0000313" key="1">
    <source>
        <dbReference type="EMBL" id="CAH3114796.1"/>
    </source>
</evidence>
<feature type="non-terminal residue" evidence="1">
    <location>
        <position position="1"/>
    </location>
</feature>
<dbReference type="InterPro" id="IPR043502">
    <property type="entry name" value="DNA/RNA_pol_sf"/>
</dbReference>
<comment type="caution">
    <text evidence="1">The sequence shown here is derived from an EMBL/GenBank/DDBJ whole genome shotgun (WGS) entry which is preliminary data.</text>
</comment>
<gene>
    <name evidence="1" type="ORF">PMEA_00005647</name>
</gene>
<protein>
    <recommendedName>
        <fullName evidence="3">DNA-directed DNA polymerase</fullName>
    </recommendedName>
</protein>